<dbReference type="AlphaFoldDB" id="A0A093V511"/>
<dbReference type="EMBL" id="JPOX01000025">
    <property type="protein sequence ID" value="KFX45034.1"/>
    <property type="molecule type" value="Genomic_DNA"/>
</dbReference>
<feature type="domain" description="Dienelactone hydrolase" evidence="1">
    <location>
        <begin position="30"/>
        <end position="268"/>
    </location>
</feature>
<proteinExistence type="predicted"/>
<comment type="caution">
    <text evidence="2">The sequence shown here is derived from an EMBL/GenBank/DDBJ whole genome shotgun (WGS) entry which is preliminary data.</text>
</comment>
<dbReference type="Gene3D" id="3.40.50.1820">
    <property type="entry name" value="alpha/beta hydrolase"/>
    <property type="match status" value="1"/>
</dbReference>
<dbReference type="SUPFAM" id="SSF53474">
    <property type="entry name" value="alpha/beta-Hydrolases"/>
    <property type="match status" value="1"/>
</dbReference>
<dbReference type="GO" id="GO:0016787">
    <property type="term" value="F:hydrolase activity"/>
    <property type="evidence" value="ECO:0007669"/>
    <property type="project" value="InterPro"/>
</dbReference>
<sequence length="270" mass="30152">MTSHAPSSCCYKGVKHEGQPVGSLSTVKDFEVYTSYPENKSTNYAVLILTDVIGHKFNNAQLIADQFAANGYFVFMPDLFHGDPVPLNRGPDFVLAKWLEGHGAERVDPIVEASITELREKYKVKVVLYLLSNAIDRSENYAYPIAPKKIAAVGYCFGAKYVVRHLHPKQNKIDVGYVAHPSFVEADELKAIGGPFSISAAETDTIFPTEKRHESEIILKETGLPYQINLYSGVVHGFAVRADLSDRVAKYAKENAFLQAVEWFEEYLKN</sequence>
<evidence type="ECO:0000259" key="1">
    <source>
        <dbReference type="Pfam" id="PF01738"/>
    </source>
</evidence>
<accession>A0A093V511</accession>
<protein>
    <submittedName>
        <fullName evidence="2">Protein AIM2</fullName>
    </submittedName>
</protein>
<dbReference type="InterPro" id="IPR029058">
    <property type="entry name" value="AB_hydrolase_fold"/>
</dbReference>
<reference key="1">
    <citation type="journal article" date="2014" name="PLoS Genet.">
        <title>Signature Gene Expression Reveals Novel Clues to the Molecular Mechanisms of Dimorphic Transition in Penicillium marneffei.</title>
        <authorList>
            <person name="Yang E."/>
            <person name="Wang G."/>
            <person name="Cai J."/>
            <person name="Woo P.C."/>
            <person name="Lau S.K."/>
            <person name="Yuen K.-Y."/>
            <person name="Chow W.-N."/>
            <person name="Lin X."/>
        </authorList>
    </citation>
    <scope>NUCLEOTIDE SEQUENCE [LARGE SCALE GENOMIC DNA]</scope>
    <source>
        <strain>PM1</strain>
    </source>
</reference>
<gene>
    <name evidence="2" type="ORF">GQ26_0251230</name>
</gene>
<evidence type="ECO:0000313" key="2">
    <source>
        <dbReference type="EMBL" id="KFX45034.1"/>
    </source>
</evidence>
<organism evidence="2">
    <name type="scientific">Talaromyces marneffei PM1</name>
    <dbReference type="NCBI Taxonomy" id="1077442"/>
    <lineage>
        <taxon>Eukaryota</taxon>
        <taxon>Fungi</taxon>
        <taxon>Dikarya</taxon>
        <taxon>Ascomycota</taxon>
        <taxon>Pezizomycotina</taxon>
        <taxon>Eurotiomycetes</taxon>
        <taxon>Eurotiomycetidae</taxon>
        <taxon>Eurotiales</taxon>
        <taxon>Trichocomaceae</taxon>
        <taxon>Talaromyces</taxon>
        <taxon>Talaromyces sect. Talaromyces</taxon>
    </lineage>
</organism>
<dbReference type="PANTHER" id="PTHR17630">
    <property type="entry name" value="DIENELACTONE HYDROLASE"/>
    <property type="match status" value="1"/>
</dbReference>
<dbReference type="Pfam" id="PF01738">
    <property type="entry name" value="DLH"/>
    <property type="match status" value="1"/>
</dbReference>
<reference evidence="2" key="2">
    <citation type="journal article" date="2014" name="PLoS Genet.">
        <title>Signature gene expression reveals novel clues to the molecular mechanisms of dimorphic transition in Penicillium marneffei.</title>
        <authorList>
            <person name="Yang E."/>
            <person name="Wang G."/>
            <person name="Cai J."/>
            <person name="Woo P.C."/>
            <person name="Lau S.K."/>
            <person name="Yuen K.-Y."/>
            <person name="Chow W.-N."/>
            <person name="Lin X."/>
        </authorList>
    </citation>
    <scope>NUCLEOTIDE SEQUENCE</scope>
    <source>
        <strain evidence="2">PM1</strain>
    </source>
</reference>
<dbReference type="InterPro" id="IPR002925">
    <property type="entry name" value="Dienelactn_hydro"/>
</dbReference>
<name>A0A093V511_TALMA</name>
<dbReference type="PANTHER" id="PTHR17630:SF44">
    <property type="entry name" value="PROTEIN AIM2"/>
    <property type="match status" value="1"/>
</dbReference>